<keyword evidence="1" id="KW-0472">Membrane</keyword>
<feature type="transmembrane region" description="Helical" evidence="1">
    <location>
        <begin position="53"/>
        <end position="74"/>
    </location>
</feature>
<dbReference type="PATRIC" id="fig|1705565.3.peg.4893"/>
<evidence type="ECO:0000313" key="2">
    <source>
        <dbReference type="EMBL" id="KOR90184.1"/>
    </source>
</evidence>
<dbReference type="AlphaFoldDB" id="A0A0M1P823"/>
<protein>
    <submittedName>
        <fullName evidence="2">Uncharacterized protein</fullName>
    </submittedName>
</protein>
<keyword evidence="1" id="KW-0812">Transmembrane</keyword>
<sequence>MKKVIAGGLFLLSGVILYISVHIPAAFHAATLGGWSSPPGRLSTALEQMGGAATRNGSVLLIIIGVVVILWGAFEEELRKLFKSKKSSAKIADHELP</sequence>
<dbReference type="RefSeq" id="WP_054403131.1">
    <property type="nucleotide sequence ID" value="NZ_LIUT01000001.1"/>
</dbReference>
<keyword evidence="3" id="KW-1185">Reference proteome</keyword>
<proteinExistence type="predicted"/>
<dbReference type="EMBL" id="LIUT01000001">
    <property type="protein sequence ID" value="KOR90184.1"/>
    <property type="molecule type" value="Genomic_DNA"/>
</dbReference>
<keyword evidence="1" id="KW-1133">Transmembrane helix</keyword>
<evidence type="ECO:0000313" key="3">
    <source>
        <dbReference type="Proteomes" id="UP000036932"/>
    </source>
</evidence>
<dbReference type="Proteomes" id="UP000036932">
    <property type="component" value="Unassembled WGS sequence"/>
</dbReference>
<comment type="caution">
    <text evidence="2">The sequence shown here is derived from an EMBL/GenBank/DDBJ whole genome shotgun (WGS) entry which is preliminary data.</text>
</comment>
<reference evidence="3" key="1">
    <citation type="submission" date="2015-08" db="EMBL/GenBank/DDBJ databases">
        <title>Genome sequencing project for genomic taxonomy and phylogenomics of Bacillus-like bacteria.</title>
        <authorList>
            <person name="Liu B."/>
            <person name="Wang J."/>
            <person name="Zhu Y."/>
            <person name="Liu G."/>
            <person name="Chen Q."/>
            <person name="Chen Z."/>
            <person name="Lan J."/>
            <person name="Che J."/>
            <person name="Ge C."/>
            <person name="Shi H."/>
            <person name="Pan Z."/>
            <person name="Liu X."/>
        </authorList>
    </citation>
    <scope>NUCLEOTIDE SEQUENCE [LARGE SCALE GENOMIC DNA]</scope>
    <source>
        <strain evidence="3">FJAT-22460</strain>
    </source>
</reference>
<name>A0A0M1P823_9BACL</name>
<evidence type="ECO:0000256" key="1">
    <source>
        <dbReference type="SAM" id="Phobius"/>
    </source>
</evidence>
<organism evidence="2 3">
    <name type="scientific">Paenibacillus solani</name>
    <dbReference type="NCBI Taxonomy" id="1705565"/>
    <lineage>
        <taxon>Bacteria</taxon>
        <taxon>Bacillati</taxon>
        <taxon>Bacillota</taxon>
        <taxon>Bacilli</taxon>
        <taxon>Bacillales</taxon>
        <taxon>Paenibacillaceae</taxon>
        <taxon>Paenibacillus</taxon>
    </lineage>
</organism>
<dbReference type="OrthoDB" id="2662105at2"/>
<gene>
    <name evidence="2" type="ORF">AM231_14270</name>
</gene>
<accession>A0A0M1P823</accession>